<reference evidence="1 2" key="1">
    <citation type="submission" date="2019-03" db="EMBL/GenBank/DDBJ databases">
        <title>Deep-cultivation of Planctomycetes and their phenomic and genomic characterization uncovers novel biology.</title>
        <authorList>
            <person name="Wiegand S."/>
            <person name="Jogler M."/>
            <person name="Boedeker C."/>
            <person name="Pinto D."/>
            <person name="Vollmers J."/>
            <person name="Rivas-Marin E."/>
            <person name="Kohn T."/>
            <person name="Peeters S.H."/>
            <person name="Heuer A."/>
            <person name="Rast P."/>
            <person name="Oberbeckmann S."/>
            <person name="Bunk B."/>
            <person name="Jeske O."/>
            <person name="Meyerdierks A."/>
            <person name="Storesund J.E."/>
            <person name="Kallscheuer N."/>
            <person name="Luecker S."/>
            <person name="Lage O.M."/>
            <person name="Pohl T."/>
            <person name="Merkel B.J."/>
            <person name="Hornburger P."/>
            <person name="Mueller R.-W."/>
            <person name="Bruemmer F."/>
            <person name="Labrenz M."/>
            <person name="Spormann A.M."/>
            <person name="Op den Camp H."/>
            <person name="Overmann J."/>
            <person name="Amann R."/>
            <person name="Jetten M.S.M."/>
            <person name="Mascher T."/>
            <person name="Medema M.H."/>
            <person name="Devos D.P."/>
            <person name="Kaster A.-K."/>
            <person name="Ovreas L."/>
            <person name="Rohde M."/>
            <person name="Galperin M.Y."/>
            <person name="Jogler C."/>
        </authorList>
    </citation>
    <scope>NUCLEOTIDE SEQUENCE [LARGE SCALE GENOMIC DNA]</scope>
    <source>
        <strain evidence="1 2">V144</strain>
    </source>
</reference>
<proteinExistence type="predicted"/>
<accession>A0A517VZT6</accession>
<name>A0A517VZT6_9PLAN</name>
<evidence type="ECO:0000313" key="1">
    <source>
        <dbReference type="EMBL" id="QDT98523.1"/>
    </source>
</evidence>
<evidence type="ECO:0000313" key="2">
    <source>
        <dbReference type="Proteomes" id="UP000318704"/>
    </source>
</evidence>
<dbReference type="AlphaFoldDB" id="A0A517VZT6"/>
<dbReference type="KEGG" id="gaw:V144x_40290"/>
<evidence type="ECO:0008006" key="3">
    <source>
        <dbReference type="Google" id="ProtNLM"/>
    </source>
</evidence>
<gene>
    <name evidence="1" type="ORF">V144x_40290</name>
</gene>
<dbReference type="EMBL" id="CP037920">
    <property type="protein sequence ID" value="QDT98523.1"/>
    <property type="molecule type" value="Genomic_DNA"/>
</dbReference>
<sequence length="538" mass="56503">MRLFISFLAITAVFFFSQEQSITWARGFGGGGFHGGGGFGGGGFHGGGGFGGGGYGGGGFRPSGGGFGGGAGFNRGQFSNYGSRFDQPSRFNDNTGFNQRFMNQARSFEQSRGNNFNRLNNGDFNRGDFNRIGNGNISSRTDGHLDVGNMNFNQRPTRQGLDNFLGLPSDAGHHTVTNSHPYVQDFTGRNTVNRSIDSGSASGKVVHGPGGGIAAGGSYTGPRGNTISGGGAIGPDGGHAAGVKVDGKGGGKGGAGRIVGPGGASAAGGRIVGPNGGRAAGGVVHGRGGGTTAGGFIRGPNGGFAAGFVHVPPSTRYYHAVVIRGGFYGYGMYYPGWYAANPGVWYASTWPPGYAWTVSTWDAILAWLAWENMQALYYDYGNNVLYRDGNVYVNKQDVGTSEQYTQQASQLAATGAAADATEQEKWMPLGVFALSESGQTKSDSVVELAVNKQGIIRGNFTDDKTKKTQQVQGSVDKKTQRVAWTVGSDKNTIYDTGVYNLTKEEAPLLVHIGKDETQQWLMVRLDQKDKGKKPTVSE</sequence>
<organism evidence="1 2">
    <name type="scientific">Gimesia aquarii</name>
    <dbReference type="NCBI Taxonomy" id="2527964"/>
    <lineage>
        <taxon>Bacteria</taxon>
        <taxon>Pseudomonadati</taxon>
        <taxon>Planctomycetota</taxon>
        <taxon>Planctomycetia</taxon>
        <taxon>Planctomycetales</taxon>
        <taxon>Planctomycetaceae</taxon>
        <taxon>Gimesia</taxon>
    </lineage>
</organism>
<protein>
    <recommendedName>
        <fullName evidence="3">Protocadherin</fullName>
    </recommendedName>
</protein>
<dbReference type="Proteomes" id="UP000318704">
    <property type="component" value="Chromosome"/>
</dbReference>
<dbReference type="RefSeq" id="WP_197998525.1">
    <property type="nucleotide sequence ID" value="NZ_CP037920.1"/>
</dbReference>